<keyword evidence="7" id="KW-0804">Transcription</keyword>
<gene>
    <name evidence="10" type="ORF">XENOCAPTIV_030841</name>
</gene>
<keyword evidence="4" id="KW-0805">Transcription regulation</keyword>
<evidence type="ECO:0000256" key="7">
    <source>
        <dbReference type="ARBA" id="ARBA00023163"/>
    </source>
</evidence>
<proteinExistence type="inferred from homology"/>
<evidence type="ECO:0000256" key="2">
    <source>
        <dbReference type="ARBA" id="ARBA00006569"/>
    </source>
</evidence>
<comment type="similarity">
    <text evidence="2">Belongs to the TCF/LEF family.</text>
</comment>
<comment type="caution">
    <text evidence="10">The sequence shown here is derived from an EMBL/GenBank/DDBJ whole genome shotgun (WGS) entry which is preliminary data.</text>
</comment>
<feature type="domain" description="HMG box" evidence="9">
    <location>
        <begin position="14"/>
        <end position="51"/>
    </location>
</feature>
<accession>A0ABV0QNX7</accession>
<dbReference type="PANTHER" id="PTHR10373:SF38">
    <property type="entry name" value="PROTEIN PANGOLIN, ISOFORM J"/>
    <property type="match status" value="1"/>
</dbReference>
<dbReference type="PANTHER" id="PTHR10373">
    <property type="entry name" value="TRANSCRIPTION FACTOR 7 FAMILY MEMBER"/>
    <property type="match status" value="1"/>
</dbReference>
<dbReference type="Proteomes" id="UP001434883">
    <property type="component" value="Unassembled WGS sequence"/>
</dbReference>
<protein>
    <recommendedName>
        <fullName evidence="9">HMG box domain-containing protein</fullName>
    </recommendedName>
</protein>
<evidence type="ECO:0000256" key="4">
    <source>
        <dbReference type="ARBA" id="ARBA00023015"/>
    </source>
</evidence>
<keyword evidence="11" id="KW-1185">Reference proteome</keyword>
<keyword evidence="8" id="KW-0539">Nucleus</keyword>
<reference evidence="10 11" key="1">
    <citation type="submission" date="2021-06" db="EMBL/GenBank/DDBJ databases">
        <authorList>
            <person name="Palmer J.M."/>
        </authorList>
    </citation>
    <scope>NUCLEOTIDE SEQUENCE [LARGE SCALE GENOMIC DNA]</scope>
    <source>
        <strain evidence="10 11">XC_2019</strain>
        <tissue evidence="10">Muscle</tissue>
    </source>
</reference>
<dbReference type="InterPro" id="IPR036910">
    <property type="entry name" value="HMG_box_dom_sf"/>
</dbReference>
<dbReference type="EMBL" id="JAHRIN010017783">
    <property type="protein sequence ID" value="MEQ2197525.1"/>
    <property type="molecule type" value="Genomic_DNA"/>
</dbReference>
<comment type="subcellular location">
    <subcellularLocation>
        <location evidence="1">Nucleus</location>
    </subcellularLocation>
</comment>
<organism evidence="10 11">
    <name type="scientific">Xenoophorus captivus</name>
    <dbReference type="NCBI Taxonomy" id="1517983"/>
    <lineage>
        <taxon>Eukaryota</taxon>
        <taxon>Metazoa</taxon>
        <taxon>Chordata</taxon>
        <taxon>Craniata</taxon>
        <taxon>Vertebrata</taxon>
        <taxon>Euteleostomi</taxon>
        <taxon>Actinopterygii</taxon>
        <taxon>Neopterygii</taxon>
        <taxon>Teleostei</taxon>
        <taxon>Neoteleostei</taxon>
        <taxon>Acanthomorphata</taxon>
        <taxon>Ovalentaria</taxon>
        <taxon>Atherinomorphae</taxon>
        <taxon>Cyprinodontiformes</taxon>
        <taxon>Goodeidae</taxon>
        <taxon>Xenoophorus</taxon>
    </lineage>
</organism>
<keyword evidence="6" id="KW-0010">Activator</keyword>
<evidence type="ECO:0000256" key="1">
    <source>
        <dbReference type="ARBA" id="ARBA00004123"/>
    </source>
</evidence>
<sequence>FDHLCLCVSSRQAVKKPLNAFMLYMKEMRHQVQQEGREKESSAINRILGRKLRRFLCLETSTGFWKDCGSICGRSFMVGFLEQN</sequence>
<evidence type="ECO:0000256" key="3">
    <source>
        <dbReference type="ARBA" id="ARBA00022687"/>
    </source>
</evidence>
<evidence type="ECO:0000313" key="10">
    <source>
        <dbReference type="EMBL" id="MEQ2197525.1"/>
    </source>
</evidence>
<evidence type="ECO:0000313" key="11">
    <source>
        <dbReference type="Proteomes" id="UP001434883"/>
    </source>
</evidence>
<dbReference type="Gene3D" id="1.10.30.10">
    <property type="entry name" value="High mobility group box domain"/>
    <property type="match status" value="1"/>
</dbReference>
<keyword evidence="5" id="KW-0238">DNA-binding</keyword>
<dbReference type="Pfam" id="PF00505">
    <property type="entry name" value="HMG_box"/>
    <property type="match status" value="1"/>
</dbReference>
<evidence type="ECO:0000259" key="9">
    <source>
        <dbReference type="Pfam" id="PF00505"/>
    </source>
</evidence>
<dbReference type="InterPro" id="IPR009071">
    <property type="entry name" value="HMG_box_dom"/>
</dbReference>
<dbReference type="SUPFAM" id="SSF47095">
    <property type="entry name" value="HMG-box"/>
    <property type="match status" value="1"/>
</dbReference>
<evidence type="ECO:0000256" key="5">
    <source>
        <dbReference type="ARBA" id="ARBA00023125"/>
    </source>
</evidence>
<feature type="non-terminal residue" evidence="10">
    <location>
        <position position="1"/>
    </location>
</feature>
<evidence type="ECO:0000256" key="8">
    <source>
        <dbReference type="ARBA" id="ARBA00023242"/>
    </source>
</evidence>
<name>A0ABV0QNX7_9TELE</name>
<dbReference type="InterPro" id="IPR024940">
    <property type="entry name" value="TCF/LEF"/>
</dbReference>
<keyword evidence="3" id="KW-0879">Wnt signaling pathway</keyword>
<evidence type="ECO:0000256" key="6">
    <source>
        <dbReference type="ARBA" id="ARBA00023159"/>
    </source>
</evidence>